<proteinExistence type="predicted"/>
<comment type="caution">
    <text evidence="1">The sequence shown here is derived from an EMBL/GenBank/DDBJ whole genome shotgun (WGS) entry which is preliminary data.</text>
</comment>
<evidence type="ECO:0000313" key="2">
    <source>
        <dbReference type="Proteomes" id="UP000477951"/>
    </source>
</evidence>
<dbReference type="Proteomes" id="UP000477951">
    <property type="component" value="Unassembled WGS sequence"/>
</dbReference>
<gene>
    <name evidence="1" type="ORF">GOZ90_26500</name>
</gene>
<dbReference type="RefSeq" id="WP_156616647.1">
    <property type="nucleotide sequence ID" value="NZ_WPHR01000054.1"/>
</dbReference>
<reference evidence="1 2" key="1">
    <citation type="submission" date="2019-12" db="EMBL/GenBank/DDBJ databases">
        <title>Whole-genome sequencing of Allorhizobium vitis.</title>
        <authorList>
            <person name="Gan H.M."/>
            <person name="Szegedi E."/>
            <person name="Burr T."/>
            <person name="Savka M.A."/>
        </authorList>
    </citation>
    <scope>NUCLEOTIDE SEQUENCE [LARGE SCALE GENOMIC DNA]</scope>
    <source>
        <strain evidence="1 2">CG516</strain>
    </source>
</reference>
<sequence>MDIYGLVITHIRTELRPVRMNAWAEDRYYSTHMGLRRFRPGPFESISMAAGLILMLGITLI</sequence>
<dbReference type="AlphaFoldDB" id="A0A6L6VMR5"/>
<evidence type="ECO:0000313" key="1">
    <source>
        <dbReference type="EMBL" id="MUZ76188.1"/>
    </source>
</evidence>
<protein>
    <submittedName>
        <fullName evidence="1">Uncharacterized protein</fullName>
    </submittedName>
</protein>
<organism evidence="1 2">
    <name type="scientific">Agrobacterium vitis</name>
    <name type="common">Rhizobium vitis</name>
    <dbReference type="NCBI Taxonomy" id="373"/>
    <lineage>
        <taxon>Bacteria</taxon>
        <taxon>Pseudomonadati</taxon>
        <taxon>Pseudomonadota</taxon>
        <taxon>Alphaproteobacteria</taxon>
        <taxon>Hyphomicrobiales</taxon>
        <taxon>Rhizobiaceae</taxon>
        <taxon>Rhizobium/Agrobacterium group</taxon>
        <taxon>Agrobacterium</taxon>
    </lineage>
</organism>
<accession>A0A6L6VMR5</accession>
<name>A0A6L6VMR5_AGRVI</name>
<dbReference type="EMBL" id="WPHR01000054">
    <property type="protein sequence ID" value="MUZ76188.1"/>
    <property type="molecule type" value="Genomic_DNA"/>
</dbReference>